<dbReference type="Pfam" id="PF05071">
    <property type="entry name" value="NDUFA12"/>
    <property type="match status" value="1"/>
</dbReference>
<keyword evidence="3" id="KW-1185">Reference proteome</keyword>
<proteinExistence type="predicted"/>
<dbReference type="PANTHER" id="PTHR12910">
    <property type="entry name" value="NADH-UBIQUINONE OXIDOREDUCTASE SUBUNIT B17.2"/>
    <property type="match status" value="1"/>
</dbReference>
<dbReference type="PANTHER" id="PTHR12910:SF2">
    <property type="entry name" value="NADH DEHYDROGENASE [UBIQUINONE] 1 ALPHA SUBCOMPLEX SUBUNIT 12"/>
    <property type="match status" value="1"/>
</dbReference>
<comment type="caution">
    <text evidence="2">The sequence shown here is derived from an EMBL/GenBank/DDBJ whole genome shotgun (WGS) entry which is preliminary data.</text>
</comment>
<dbReference type="InterPro" id="IPR007763">
    <property type="entry name" value="NDUFA12"/>
</dbReference>
<dbReference type="NCBIfam" id="NF006040">
    <property type="entry name" value="PRK08183.1"/>
    <property type="match status" value="1"/>
</dbReference>
<dbReference type="Proteomes" id="UP000634004">
    <property type="component" value="Unassembled WGS sequence"/>
</dbReference>
<dbReference type="GO" id="GO:0006979">
    <property type="term" value="P:response to oxidative stress"/>
    <property type="evidence" value="ECO:0007669"/>
    <property type="project" value="TreeGrafter"/>
</dbReference>
<reference evidence="2" key="1">
    <citation type="journal article" date="2014" name="Int. J. Syst. Evol. Microbiol.">
        <title>Complete genome sequence of Corynebacterium casei LMG S-19264T (=DSM 44701T), isolated from a smear-ripened cheese.</title>
        <authorList>
            <consortium name="US DOE Joint Genome Institute (JGI-PGF)"/>
            <person name="Walter F."/>
            <person name="Albersmeier A."/>
            <person name="Kalinowski J."/>
            <person name="Ruckert C."/>
        </authorList>
    </citation>
    <scope>NUCLEOTIDE SEQUENCE</scope>
    <source>
        <strain evidence="2">KCTC 32513</strain>
    </source>
</reference>
<reference evidence="2" key="2">
    <citation type="submission" date="2020-09" db="EMBL/GenBank/DDBJ databases">
        <authorList>
            <person name="Sun Q."/>
            <person name="Kim S."/>
        </authorList>
    </citation>
    <scope>NUCLEOTIDE SEQUENCE</scope>
    <source>
        <strain evidence="2">KCTC 32513</strain>
    </source>
</reference>
<feature type="region of interest" description="Disordered" evidence="1">
    <location>
        <begin position="136"/>
        <end position="161"/>
    </location>
</feature>
<name>A0A8J3CSP4_9PROT</name>
<evidence type="ECO:0000313" key="3">
    <source>
        <dbReference type="Proteomes" id="UP000634004"/>
    </source>
</evidence>
<dbReference type="EMBL" id="BMZH01000005">
    <property type="protein sequence ID" value="GHA93480.1"/>
    <property type="molecule type" value="Genomic_DNA"/>
</dbReference>
<evidence type="ECO:0000313" key="2">
    <source>
        <dbReference type="EMBL" id="GHA93480.1"/>
    </source>
</evidence>
<dbReference type="GO" id="GO:0045271">
    <property type="term" value="C:respiratory chain complex I"/>
    <property type="evidence" value="ECO:0007669"/>
    <property type="project" value="InterPro"/>
</dbReference>
<dbReference type="AlphaFoldDB" id="A0A8J3CSP4"/>
<evidence type="ECO:0000256" key="1">
    <source>
        <dbReference type="SAM" id="MobiDB-lite"/>
    </source>
</evidence>
<organism evidence="2 3">
    <name type="scientific">Algimonas arctica</name>
    <dbReference type="NCBI Taxonomy" id="1479486"/>
    <lineage>
        <taxon>Bacteria</taxon>
        <taxon>Pseudomonadati</taxon>
        <taxon>Pseudomonadota</taxon>
        <taxon>Alphaproteobacteria</taxon>
        <taxon>Maricaulales</taxon>
        <taxon>Robiginitomaculaceae</taxon>
        <taxon>Algimonas</taxon>
    </lineage>
</organism>
<gene>
    <name evidence="2" type="ORF">GCM10009069_15690</name>
</gene>
<accession>A0A8J3CSP4</accession>
<protein>
    <submittedName>
        <fullName evidence="2">NADH dehydrogenase</fullName>
    </submittedName>
</protein>
<sequence length="175" mass="19926">MAVMVIGLLKVSTCHIPVTNPLYAPSYGGHKACEPETDTTHMQFFARIFTWWNGATPGTFLSVKRNFTKVGEDAFGNSYHEAKKASPEYEGRTRRWVIYKGYADPTTIAAEWHGWLHHTYDEKPDELKIKRHDWQLPHKPNMTGTPMAYKPKGSLDRGAKRDQVAADYEAWTPGD</sequence>